<dbReference type="InterPro" id="IPR008414">
    <property type="entry name" value="HBL"/>
</dbReference>
<proteinExistence type="predicted"/>
<dbReference type="PANTHER" id="PTHR38443:SF2">
    <property type="entry name" value="NON-HEMOLYTIC ENTEROTOXIN LYTIC COMPONENT L1"/>
    <property type="match status" value="1"/>
</dbReference>
<evidence type="ECO:0000313" key="1">
    <source>
        <dbReference type="EMBL" id="PHD58131.1"/>
    </source>
</evidence>
<dbReference type="CDD" id="cd22653">
    <property type="entry name" value="ClyA_HblB-like"/>
    <property type="match status" value="1"/>
</dbReference>
<organism evidence="1 2">
    <name type="scientific">Bacillus toyonensis</name>
    <dbReference type="NCBI Taxonomy" id="155322"/>
    <lineage>
        <taxon>Bacteria</taxon>
        <taxon>Bacillati</taxon>
        <taxon>Bacillota</taxon>
        <taxon>Bacilli</taxon>
        <taxon>Bacillales</taxon>
        <taxon>Bacillaceae</taxon>
        <taxon>Bacillus</taxon>
        <taxon>Bacillus cereus group</taxon>
    </lineage>
</organism>
<gene>
    <name evidence="1" type="ORF">COF40_29025</name>
</gene>
<name>A0A2B5X4E0_9BACI</name>
<protein>
    <submittedName>
        <fullName evidence="1">Enterotoxin</fullName>
    </submittedName>
</protein>
<dbReference type="InterPro" id="IPR052785">
    <property type="entry name" value="Enterotoxin_cmpnt"/>
</dbReference>
<dbReference type="Gene3D" id="1.20.1170.10">
    <property type="match status" value="1"/>
</dbReference>
<dbReference type="GO" id="GO:0016020">
    <property type="term" value="C:membrane"/>
    <property type="evidence" value="ECO:0007669"/>
    <property type="project" value="InterPro"/>
</dbReference>
<evidence type="ECO:0000313" key="2">
    <source>
        <dbReference type="Proteomes" id="UP000225997"/>
    </source>
</evidence>
<dbReference type="SUPFAM" id="SSF58100">
    <property type="entry name" value="Bacterial hemolysins"/>
    <property type="match status" value="1"/>
</dbReference>
<dbReference type="RefSeq" id="WP_100064188.1">
    <property type="nucleotide sequence ID" value="NZ_NUSQ01000212.1"/>
</dbReference>
<reference evidence="1 2" key="1">
    <citation type="submission" date="2017-09" db="EMBL/GenBank/DDBJ databases">
        <title>Large-scale bioinformatics analysis of Bacillus genomes uncovers conserved roles of natural products in bacterial physiology.</title>
        <authorList>
            <consortium name="Agbiome Team Llc"/>
            <person name="Bleich R.M."/>
            <person name="Grubbs K.J."/>
            <person name="Santa Maria K.C."/>
            <person name="Allen S.E."/>
            <person name="Farag S."/>
            <person name="Shank E.A."/>
            <person name="Bowers A."/>
        </authorList>
    </citation>
    <scope>NUCLEOTIDE SEQUENCE [LARGE SCALE GENOMIC DNA]</scope>
    <source>
        <strain evidence="1 2">AFS044250</strain>
    </source>
</reference>
<dbReference type="Pfam" id="PF05791">
    <property type="entry name" value="Bacillus_HBL"/>
    <property type="match status" value="1"/>
</dbReference>
<comment type="caution">
    <text evidence="1">The sequence shown here is derived from an EMBL/GenBank/DDBJ whole genome shotgun (WGS) entry which is preliminary data.</text>
</comment>
<dbReference type="EMBL" id="NUSQ01000212">
    <property type="protein sequence ID" value="PHD58131.1"/>
    <property type="molecule type" value="Genomic_DNA"/>
</dbReference>
<dbReference type="Proteomes" id="UP000225997">
    <property type="component" value="Unassembled WGS sequence"/>
</dbReference>
<accession>A0A2B5X4E0</accession>
<sequence length="396" mass="42570">MKIIPVKVMTCAALVASLSTASFVPSYAFAAETKATATENKNQPNLPDKYLGPEGLQKALEETGSHVIVLDAYALTLLKSPQIKLDKNLFTDQKDKALVDTVSNAQKTAQANATNWLDVIKPKLIDVNEGIVNYGTKFDNYYQTIVDAVNAKDKKTTKQGVERLYNSVQENKAKVDQLVVDLKKFRDKLVTDTNQFQTSTNNMMANLEGKNAILPSLKQQIDAYNTQVGVSIAMIASGGVLTVMGTGMGILTVVLAVSGVGLPFAMLTGAATVGAIGGGVALIVTGSNQLKEANTQIAQLTTQLKDTELQAAALKVASGQTKTFADTISTAIDSAQTLSDQWTTMGSKYKTLLNNIDDISPDALAFVKEDLKTAKDSWLNIKEYADTLFSKITIRK</sequence>
<dbReference type="AlphaFoldDB" id="A0A2B5X4E0"/>
<dbReference type="PANTHER" id="PTHR38443">
    <property type="match status" value="1"/>
</dbReference>